<dbReference type="AlphaFoldDB" id="A0A0D2KWZ1"/>
<accession>A0A0D2KWZ1</accession>
<dbReference type="KEGG" id="mng:MNEG_8171"/>
<dbReference type="STRING" id="145388.A0A0D2KWZ1"/>
<dbReference type="InterPro" id="IPR003832">
    <property type="entry name" value="DUF212"/>
</dbReference>
<dbReference type="PANTHER" id="PTHR31446">
    <property type="entry name" value="ACID PHOSPHATASE/VANADIUM-DEPENDENT HALOPEROXIDASE-RELATED PROTEIN"/>
    <property type="match status" value="1"/>
</dbReference>
<dbReference type="GeneID" id="25741047"/>
<sequence length="180" mass="18960">MHRDSATFGGAQQLQLMAVLALPVLPGGGVNDIFTNRVFLAGFWAWFTAQTLKIFTKRLKKGVWDVRAIVDSGGMPSSHSALCAGVTTAIAFQSGFGSAAFAIAVAFSSIVMYDAAGVRRHAGKQAEVLNQVIGELLEGHPVSDVKLKEVLGHTPLQVCAGAILGIIFGIFFPAVQPPPL</sequence>
<keyword evidence="1" id="KW-0472">Membrane</keyword>
<evidence type="ECO:0000256" key="1">
    <source>
        <dbReference type="SAM" id="Phobius"/>
    </source>
</evidence>
<keyword evidence="1" id="KW-1133">Transmembrane helix</keyword>
<protein>
    <submittedName>
        <fullName evidence="2">Uncharacterized protein</fullName>
    </submittedName>
</protein>
<dbReference type="Pfam" id="PF02681">
    <property type="entry name" value="DUF212"/>
    <property type="match status" value="1"/>
</dbReference>
<evidence type="ECO:0000313" key="3">
    <source>
        <dbReference type="Proteomes" id="UP000054498"/>
    </source>
</evidence>
<gene>
    <name evidence="2" type="ORF">MNEG_8171</name>
</gene>
<keyword evidence="3" id="KW-1185">Reference proteome</keyword>
<evidence type="ECO:0000313" key="2">
    <source>
        <dbReference type="EMBL" id="KIY99788.1"/>
    </source>
</evidence>
<feature type="transmembrane region" description="Helical" evidence="1">
    <location>
        <begin position="156"/>
        <end position="175"/>
    </location>
</feature>
<keyword evidence="1" id="KW-0812">Transmembrane</keyword>
<reference evidence="2 3" key="1">
    <citation type="journal article" date="2013" name="BMC Genomics">
        <title>Reconstruction of the lipid metabolism for the microalga Monoraphidium neglectum from its genome sequence reveals characteristics suitable for biofuel production.</title>
        <authorList>
            <person name="Bogen C."/>
            <person name="Al-Dilaimi A."/>
            <person name="Albersmeier A."/>
            <person name="Wichmann J."/>
            <person name="Grundmann M."/>
            <person name="Rupp O."/>
            <person name="Lauersen K.J."/>
            <person name="Blifernez-Klassen O."/>
            <person name="Kalinowski J."/>
            <person name="Goesmann A."/>
            <person name="Mussgnug J.H."/>
            <person name="Kruse O."/>
        </authorList>
    </citation>
    <scope>NUCLEOTIDE SEQUENCE [LARGE SCALE GENOMIC DNA]</scope>
    <source>
        <strain evidence="2 3">SAG 48.87</strain>
    </source>
</reference>
<dbReference type="OrthoDB" id="1716650at2759"/>
<dbReference type="EMBL" id="KK101743">
    <property type="protein sequence ID" value="KIY99788.1"/>
    <property type="molecule type" value="Genomic_DNA"/>
</dbReference>
<name>A0A0D2KWZ1_9CHLO</name>
<proteinExistence type="predicted"/>
<organism evidence="2 3">
    <name type="scientific">Monoraphidium neglectum</name>
    <dbReference type="NCBI Taxonomy" id="145388"/>
    <lineage>
        <taxon>Eukaryota</taxon>
        <taxon>Viridiplantae</taxon>
        <taxon>Chlorophyta</taxon>
        <taxon>core chlorophytes</taxon>
        <taxon>Chlorophyceae</taxon>
        <taxon>CS clade</taxon>
        <taxon>Sphaeropleales</taxon>
        <taxon>Selenastraceae</taxon>
        <taxon>Monoraphidium</taxon>
    </lineage>
</organism>
<dbReference type="Proteomes" id="UP000054498">
    <property type="component" value="Unassembled WGS sequence"/>
</dbReference>
<feature type="transmembrane region" description="Helical" evidence="1">
    <location>
        <begin position="98"/>
        <end position="116"/>
    </location>
</feature>
<dbReference type="PANTHER" id="PTHR31446:SF29">
    <property type="entry name" value="ACID PHOSPHATASE_VANADIUM-DEPENDENT HALOPEROXIDASE-RELATED PROTEIN"/>
    <property type="match status" value="1"/>
</dbReference>
<dbReference type="RefSeq" id="XP_013898808.1">
    <property type="nucleotide sequence ID" value="XM_014043354.1"/>
</dbReference>